<dbReference type="RefSeq" id="WP_103915002.1">
    <property type="nucleotide sequence ID" value="NZ_FNUV01000001.1"/>
</dbReference>
<sequence>MATQEQIEALKIDENVFELAEDTELEYLVHFAAPFTGGDRCLVPKGTAFAPHSPMRGDALYMHLADEDNEELFAKMEAQVKINYENLFTRLQGFSFFITEEQLKTLPLKFRSGSAERLLDIMRQLRSPLYPMFP</sequence>
<gene>
    <name evidence="1" type="ORF">SAMN05216354_0406</name>
</gene>
<proteinExistence type="predicted"/>
<organism evidence="1 2">
    <name type="scientific">Xylanibacter ruminicola</name>
    <name type="common">Prevotella ruminicola</name>
    <dbReference type="NCBI Taxonomy" id="839"/>
    <lineage>
        <taxon>Bacteria</taxon>
        <taxon>Pseudomonadati</taxon>
        <taxon>Bacteroidota</taxon>
        <taxon>Bacteroidia</taxon>
        <taxon>Bacteroidales</taxon>
        <taxon>Prevotellaceae</taxon>
        <taxon>Xylanibacter</taxon>
    </lineage>
</organism>
<name>A0A1H5RY37_XYLRU</name>
<dbReference type="AlphaFoldDB" id="A0A1H5RY37"/>
<evidence type="ECO:0000313" key="2">
    <source>
        <dbReference type="Proteomes" id="UP000236735"/>
    </source>
</evidence>
<reference evidence="1 2" key="1">
    <citation type="submission" date="2016-10" db="EMBL/GenBank/DDBJ databases">
        <authorList>
            <person name="de Groot N.N."/>
        </authorList>
    </citation>
    <scope>NUCLEOTIDE SEQUENCE [LARGE SCALE GENOMIC DNA]</scope>
    <source>
        <strain evidence="1 2">AR32</strain>
    </source>
</reference>
<accession>A0A1H5RY37</accession>
<evidence type="ECO:0000313" key="1">
    <source>
        <dbReference type="EMBL" id="SEF43252.1"/>
    </source>
</evidence>
<dbReference type="Proteomes" id="UP000236735">
    <property type="component" value="Unassembled WGS sequence"/>
</dbReference>
<dbReference type="EMBL" id="FNUV01000001">
    <property type="protein sequence ID" value="SEF43252.1"/>
    <property type="molecule type" value="Genomic_DNA"/>
</dbReference>
<protein>
    <submittedName>
        <fullName evidence="1">Uncharacterized protein</fullName>
    </submittedName>
</protein>